<reference evidence="8" key="1">
    <citation type="submission" date="2016-10" db="EMBL/GenBank/DDBJ databases">
        <authorList>
            <person name="Varghese N."/>
            <person name="Submissions S."/>
        </authorList>
    </citation>
    <scope>NUCLEOTIDE SEQUENCE [LARGE SCALE GENOMIC DNA]</scope>
    <source>
        <strain evidence="8">CGMCC 4.3516</strain>
    </source>
</reference>
<evidence type="ECO:0000256" key="4">
    <source>
        <dbReference type="ARBA" id="ARBA00022989"/>
    </source>
</evidence>
<proteinExistence type="predicted"/>
<keyword evidence="4 6" id="KW-1133">Transmembrane helix</keyword>
<feature type="transmembrane region" description="Helical" evidence="6">
    <location>
        <begin position="259"/>
        <end position="286"/>
    </location>
</feature>
<dbReference type="CDD" id="cd06581">
    <property type="entry name" value="TM_PBP1_LivM_like"/>
    <property type="match status" value="1"/>
</dbReference>
<dbReference type="PANTHER" id="PTHR30482">
    <property type="entry name" value="HIGH-AFFINITY BRANCHED-CHAIN AMINO ACID TRANSPORT SYSTEM PERMEASE"/>
    <property type="match status" value="1"/>
</dbReference>
<evidence type="ECO:0000256" key="5">
    <source>
        <dbReference type="ARBA" id="ARBA00023136"/>
    </source>
</evidence>
<evidence type="ECO:0000256" key="1">
    <source>
        <dbReference type="ARBA" id="ARBA00004651"/>
    </source>
</evidence>
<dbReference type="EMBL" id="FNAD01000002">
    <property type="protein sequence ID" value="SDD23590.1"/>
    <property type="molecule type" value="Genomic_DNA"/>
</dbReference>
<dbReference type="AlphaFoldDB" id="A0A1G6T331"/>
<evidence type="ECO:0000256" key="6">
    <source>
        <dbReference type="SAM" id="Phobius"/>
    </source>
</evidence>
<feature type="transmembrane region" description="Helical" evidence="6">
    <location>
        <begin position="65"/>
        <end position="85"/>
    </location>
</feature>
<dbReference type="OrthoDB" id="9814461at2"/>
<gene>
    <name evidence="7" type="ORF">SAMN05216270_102461</name>
</gene>
<feature type="transmembrane region" description="Helical" evidence="6">
    <location>
        <begin position="225"/>
        <end position="247"/>
    </location>
</feature>
<dbReference type="GO" id="GO:0015658">
    <property type="term" value="F:branched-chain amino acid transmembrane transporter activity"/>
    <property type="evidence" value="ECO:0007669"/>
    <property type="project" value="InterPro"/>
</dbReference>
<keyword evidence="3 6" id="KW-0812">Transmembrane</keyword>
<feature type="transmembrane region" description="Helical" evidence="6">
    <location>
        <begin position="172"/>
        <end position="193"/>
    </location>
</feature>
<keyword evidence="2" id="KW-1003">Cell membrane</keyword>
<evidence type="ECO:0000256" key="2">
    <source>
        <dbReference type="ARBA" id="ARBA00022475"/>
    </source>
</evidence>
<dbReference type="InterPro" id="IPR043428">
    <property type="entry name" value="LivM-like"/>
</dbReference>
<dbReference type="RefSeq" id="WP_091030026.1">
    <property type="nucleotide sequence ID" value="NZ_FNAD01000002.1"/>
</dbReference>
<keyword evidence="5 6" id="KW-0472">Membrane</keyword>
<accession>A0A1G6T331</accession>
<feature type="transmembrane region" description="Helical" evidence="6">
    <location>
        <begin position="38"/>
        <end position="59"/>
    </location>
</feature>
<dbReference type="InterPro" id="IPR001851">
    <property type="entry name" value="ABC_transp_permease"/>
</dbReference>
<evidence type="ECO:0000313" key="7">
    <source>
        <dbReference type="EMBL" id="SDD23590.1"/>
    </source>
</evidence>
<organism evidence="7 8">
    <name type="scientific">Glycomyces harbinensis</name>
    <dbReference type="NCBI Taxonomy" id="58114"/>
    <lineage>
        <taxon>Bacteria</taxon>
        <taxon>Bacillati</taxon>
        <taxon>Actinomycetota</taxon>
        <taxon>Actinomycetes</taxon>
        <taxon>Glycomycetales</taxon>
        <taxon>Glycomycetaceae</taxon>
        <taxon>Glycomyces</taxon>
    </lineage>
</organism>
<feature type="transmembrane region" description="Helical" evidence="6">
    <location>
        <begin position="312"/>
        <end position="330"/>
    </location>
</feature>
<evidence type="ECO:0000256" key="3">
    <source>
        <dbReference type="ARBA" id="ARBA00022692"/>
    </source>
</evidence>
<dbReference type="STRING" id="58114.SAMN05216270_102461"/>
<dbReference type="Pfam" id="PF02653">
    <property type="entry name" value="BPD_transp_2"/>
    <property type="match status" value="1"/>
</dbReference>
<dbReference type="PANTHER" id="PTHR30482:SF10">
    <property type="entry name" value="HIGH-AFFINITY BRANCHED-CHAIN AMINO ACID TRANSPORT PROTEIN BRAE"/>
    <property type="match status" value="1"/>
</dbReference>
<protein>
    <submittedName>
        <fullName evidence="7">Branched-chain amino acid transport system permease protein</fullName>
    </submittedName>
</protein>
<dbReference type="Proteomes" id="UP000198949">
    <property type="component" value="Unassembled WGS sequence"/>
</dbReference>
<evidence type="ECO:0000313" key="8">
    <source>
        <dbReference type="Proteomes" id="UP000198949"/>
    </source>
</evidence>
<comment type="subcellular location">
    <subcellularLocation>
        <location evidence="1">Cell membrane</location>
        <topology evidence="1">Multi-pass membrane protein</topology>
    </subcellularLocation>
</comment>
<sequence length="347" mass="37833">MDWQFVFSQALTQAIGPTMLVYALGAIGLNLQFGYTGLLNFGQAAFAAMGAYGLALAVVSFGLPFWWGIAIGLVAAVVMALLLGIPTLRLRADYLAIVTIAAAEIVRRLARATVWSDTTGGSDGMRGFSEPFFAMNPWPEEGNWSFLFISMEHGRLTVDLGIVDFQYSNRDLWIMTVGWGLIAVILVVMGLLVHSPWGRVLKGIREDEEAVRSLGKNVFAYKMQALVFGGIIGAIAGFVFALSRANVQPDTFTTDFTFYFYVVLILGGAARLFGPVLGAALFWFLYNLIAQGLNQAIRSDVIPPSVLDATQVGPLVFFLLGLGMVLLLIFRPQGLIGNRKELMLDVR</sequence>
<dbReference type="GO" id="GO:0005886">
    <property type="term" value="C:plasma membrane"/>
    <property type="evidence" value="ECO:0007669"/>
    <property type="project" value="UniProtKB-SubCell"/>
</dbReference>
<name>A0A1G6T331_9ACTN</name>
<feature type="transmembrane region" description="Helical" evidence="6">
    <location>
        <begin position="6"/>
        <end position="31"/>
    </location>
</feature>
<keyword evidence="8" id="KW-1185">Reference proteome</keyword>